<organism evidence="1 2">
    <name type="scientific">Dryococelus australis</name>
    <dbReference type="NCBI Taxonomy" id="614101"/>
    <lineage>
        <taxon>Eukaryota</taxon>
        <taxon>Metazoa</taxon>
        <taxon>Ecdysozoa</taxon>
        <taxon>Arthropoda</taxon>
        <taxon>Hexapoda</taxon>
        <taxon>Insecta</taxon>
        <taxon>Pterygota</taxon>
        <taxon>Neoptera</taxon>
        <taxon>Polyneoptera</taxon>
        <taxon>Phasmatodea</taxon>
        <taxon>Verophasmatodea</taxon>
        <taxon>Anareolatae</taxon>
        <taxon>Phasmatidae</taxon>
        <taxon>Eurycanthinae</taxon>
        <taxon>Dryococelus</taxon>
    </lineage>
</organism>
<sequence length="692" mass="75790">MSHAHYQLRVHGEVIDRAVCSWRLEGEEFMVAGRGGVHGGWKGRSGGGRITPPQRYLLQSPCACGKCLSFTTCVDMCQQLHFPSTTQGSPIKLFMVTDNVSNLCAAISGSQWTWIHTLQLAIDSKSAAVKALSLISKAYMFVGCYNHIVAELTASSLDSVCLTSVEWKLIGGIVHVLRPFVEATKESNGNSYPTTPMVILMIHCLEASTSTQIKINENSGSQYKLDTVNVLSTVMDPRYKLAVFSENGKIHFANLLKSEISVLCNENEVNTRNDNIQTRKINSGYLEQENAKNMQPVRMVGEEPTQLSNDGCCCKALGGNTSNTGNKEYFQRQETVTSQGAVHARSQGAVHARSQGAVHARSQGAVHARSQGAVHVRSQGAVHARSQGAVHARSSCILLGLATLSGRVRQRLGSEREECASKRGQKRAMGGPAFGSVLHPGLALLGLPGYIASPGRQKRFKQGSHMRNISSFIFITPLLPHYLICSSGWLEQIRVPQAEQPAPLRASLLSSIVTLPEGRSMLTWKIEFLRLSEDCSGLMTEFLSVTLGAGVGRKSATASIAQWRVRLVDWTIGLDAWVKDFTNYCNRQTEHVIFKPRAPSFYCSPAPLQDGVPSMPFTEEHSVQICRVRRTAVIFKHCAAVRVASIPAGRHCLSNHTRVRYVIAFMPSATEIRIQEPMCMRSDATPSRQGQG</sequence>
<dbReference type="InterPro" id="IPR012337">
    <property type="entry name" value="RNaseH-like_sf"/>
</dbReference>
<keyword evidence="2" id="KW-1185">Reference proteome</keyword>
<reference evidence="1 2" key="1">
    <citation type="submission" date="2023-02" db="EMBL/GenBank/DDBJ databases">
        <title>LHISI_Scaffold_Assembly.</title>
        <authorList>
            <person name="Stuart O.P."/>
            <person name="Cleave R."/>
            <person name="Magrath M.J.L."/>
            <person name="Mikheyev A.S."/>
        </authorList>
    </citation>
    <scope>NUCLEOTIDE SEQUENCE [LARGE SCALE GENOMIC DNA]</scope>
    <source>
        <strain evidence="1">Daus_M_001</strain>
        <tissue evidence="1">Leg muscle</tissue>
    </source>
</reference>
<gene>
    <name evidence="1" type="ORF">PR048_014219</name>
</gene>
<dbReference type="Proteomes" id="UP001159363">
    <property type="component" value="Chromosome 4"/>
</dbReference>
<comment type="caution">
    <text evidence="1">The sequence shown here is derived from an EMBL/GenBank/DDBJ whole genome shotgun (WGS) entry which is preliminary data.</text>
</comment>
<dbReference type="SUPFAM" id="SSF53098">
    <property type="entry name" value="Ribonuclease H-like"/>
    <property type="match status" value="1"/>
</dbReference>
<name>A0ABQ9HE03_9NEOP</name>
<proteinExistence type="predicted"/>
<evidence type="ECO:0000313" key="2">
    <source>
        <dbReference type="Proteomes" id="UP001159363"/>
    </source>
</evidence>
<protein>
    <submittedName>
        <fullName evidence="1">Uncharacterized protein</fullName>
    </submittedName>
</protein>
<evidence type="ECO:0000313" key="1">
    <source>
        <dbReference type="EMBL" id="KAJ8882411.1"/>
    </source>
</evidence>
<accession>A0ABQ9HE03</accession>
<dbReference type="EMBL" id="JARBHB010000005">
    <property type="protein sequence ID" value="KAJ8882411.1"/>
    <property type="molecule type" value="Genomic_DNA"/>
</dbReference>